<evidence type="ECO:0000313" key="1">
    <source>
        <dbReference type="EMBL" id="POR34345.1"/>
    </source>
</evidence>
<evidence type="ECO:0000313" key="2">
    <source>
        <dbReference type="Proteomes" id="UP000237481"/>
    </source>
</evidence>
<name>A0A2S4KVW2_9HYPO</name>
<organism evidence="1 2">
    <name type="scientific">Tolypocladium paradoxum</name>
    <dbReference type="NCBI Taxonomy" id="94208"/>
    <lineage>
        <taxon>Eukaryota</taxon>
        <taxon>Fungi</taxon>
        <taxon>Dikarya</taxon>
        <taxon>Ascomycota</taxon>
        <taxon>Pezizomycotina</taxon>
        <taxon>Sordariomycetes</taxon>
        <taxon>Hypocreomycetidae</taxon>
        <taxon>Hypocreales</taxon>
        <taxon>Ophiocordycipitaceae</taxon>
        <taxon>Tolypocladium</taxon>
    </lineage>
</organism>
<dbReference type="Proteomes" id="UP000237481">
    <property type="component" value="Unassembled WGS sequence"/>
</dbReference>
<sequence length="106" mass="12216">MVQGLRRCQGIWSRDVCIGNQRPKYREFFSGVPVWKVEGKLYTKPWGYYRQLDPSCGAFYWAYEGKAVVDETGAKMWDTDALWAPENYESGAELDVDMQGQEIYGA</sequence>
<protein>
    <submittedName>
        <fullName evidence="1">Uncharacterized protein</fullName>
    </submittedName>
</protein>
<comment type="caution">
    <text evidence="1">The sequence shown here is derived from an EMBL/GenBank/DDBJ whole genome shotgun (WGS) entry which is preliminary data.</text>
</comment>
<dbReference type="EMBL" id="PKSG01000532">
    <property type="protein sequence ID" value="POR34345.1"/>
    <property type="molecule type" value="Genomic_DNA"/>
</dbReference>
<reference evidence="1 2" key="1">
    <citation type="submission" date="2018-01" db="EMBL/GenBank/DDBJ databases">
        <title>Harnessing the power of phylogenomics to disentangle the directionality and signatures of interkingdom host jumping in the parasitic fungal genus Tolypocladium.</title>
        <authorList>
            <person name="Quandt C.A."/>
            <person name="Patterson W."/>
            <person name="Spatafora J.W."/>
        </authorList>
    </citation>
    <scope>NUCLEOTIDE SEQUENCE [LARGE SCALE GENOMIC DNA]</scope>
    <source>
        <strain evidence="1 2">NRBC 100945</strain>
    </source>
</reference>
<gene>
    <name evidence="1" type="ORF">TPAR_05456</name>
</gene>
<dbReference type="AlphaFoldDB" id="A0A2S4KVW2"/>
<proteinExistence type="predicted"/>
<keyword evidence="2" id="KW-1185">Reference proteome</keyword>
<accession>A0A2S4KVW2</accession>